<evidence type="ECO:0000256" key="8">
    <source>
        <dbReference type="RuleBase" id="RU364143"/>
    </source>
</evidence>
<dbReference type="EnsemblFungi" id="MAPG_11814T0">
    <property type="protein sequence ID" value="MAPG_11814T0"/>
    <property type="gene ID" value="MAPG_11814"/>
</dbReference>
<comment type="subunit">
    <text evidence="8">Component of the Mediator complex.</text>
</comment>
<dbReference type="Gene3D" id="3.10.450.580">
    <property type="entry name" value="Mediator complex, subunit Med6"/>
    <property type="match status" value="1"/>
</dbReference>
<dbReference type="EMBL" id="ADBL01002931">
    <property type="status" value="NOT_ANNOTATED_CDS"/>
    <property type="molecule type" value="Genomic_DNA"/>
</dbReference>
<evidence type="ECO:0000256" key="2">
    <source>
        <dbReference type="ARBA" id="ARBA00007526"/>
    </source>
</evidence>
<evidence type="ECO:0000256" key="6">
    <source>
        <dbReference type="ARBA" id="ARBA00023242"/>
    </source>
</evidence>
<evidence type="ECO:0000256" key="5">
    <source>
        <dbReference type="ARBA" id="ARBA00023163"/>
    </source>
</evidence>
<keyword evidence="5 8" id="KW-0804">Transcription</keyword>
<sequence length="255" mass="27540">MDNKTEPLLDEIQWSSPQSVVNFQGIHSNSVLYYFAESPFFDRTSNNAVVFNQAVRNQSMLHIVATREAFEGRLREMAGLEYMVAQEPAETGPGAGTGVWVIRKQTRKKVKAADGTPLPDELEVHADYFVMGENIYMAPSLSDVLSSRIRSVPTRAWPRSPSPSTRATAASTWTKNPITGKPGEFHLSSTGRKDMKLTVPVIGGPSGAGVALPVLKTLPDNSPLGKDAKPEKAGRAGAPPKPKRRKSKGGGTTPS</sequence>
<dbReference type="AlphaFoldDB" id="A0A0C4EG88"/>
<dbReference type="STRING" id="644358.A0A0C4EG88"/>
<comment type="subcellular location">
    <subcellularLocation>
        <location evidence="1 8">Nucleus</location>
    </subcellularLocation>
</comment>
<dbReference type="GO" id="GO:0016592">
    <property type="term" value="C:mediator complex"/>
    <property type="evidence" value="ECO:0007669"/>
    <property type="project" value="InterPro"/>
</dbReference>
<reference evidence="10" key="1">
    <citation type="submission" date="2010-05" db="EMBL/GenBank/DDBJ databases">
        <title>The Genome Sequence of Magnaporthe poae strain ATCC 64411.</title>
        <authorList>
            <consortium name="The Broad Institute Genome Sequencing Platform"/>
            <consortium name="Broad Institute Genome Sequencing Center for Infectious Disease"/>
            <person name="Ma L.-J."/>
            <person name="Dead R."/>
            <person name="Young S."/>
            <person name="Zeng Q."/>
            <person name="Koehrsen M."/>
            <person name="Alvarado L."/>
            <person name="Berlin A."/>
            <person name="Chapman S.B."/>
            <person name="Chen Z."/>
            <person name="Freedman E."/>
            <person name="Gellesch M."/>
            <person name="Goldberg J."/>
            <person name="Griggs A."/>
            <person name="Gujja S."/>
            <person name="Heilman E.R."/>
            <person name="Heiman D."/>
            <person name="Hepburn T."/>
            <person name="Howarth C."/>
            <person name="Jen D."/>
            <person name="Larson L."/>
            <person name="Mehta T."/>
            <person name="Neiman D."/>
            <person name="Pearson M."/>
            <person name="Roberts A."/>
            <person name="Saif S."/>
            <person name="Shea T."/>
            <person name="Shenoy N."/>
            <person name="Sisk P."/>
            <person name="Stolte C."/>
            <person name="Sykes S."/>
            <person name="Walk T."/>
            <person name="White J."/>
            <person name="Yandava C."/>
            <person name="Haas B."/>
            <person name="Nusbaum C."/>
            <person name="Birren B."/>
        </authorList>
    </citation>
    <scope>NUCLEOTIDE SEQUENCE</scope>
    <source>
        <strain evidence="10">ATCC 64411</strain>
    </source>
</reference>
<dbReference type="VEuPathDB" id="FungiDB:MAPG_11814"/>
<evidence type="ECO:0000256" key="1">
    <source>
        <dbReference type="ARBA" id="ARBA00004123"/>
    </source>
</evidence>
<reference evidence="11" key="5">
    <citation type="submission" date="2015-06" db="UniProtKB">
        <authorList>
            <consortium name="EnsemblFungi"/>
        </authorList>
    </citation>
    <scope>IDENTIFICATION</scope>
    <source>
        <strain evidence="11">ATCC 64411</strain>
    </source>
</reference>
<keyword evidence="12" id="KW-1185">Reference proteome</keyword>
<dbReference type="Pfam" id="PF04934">
    <property type="entry name" value="Med6"/>
    <property type="match status" value="1"/>
</dbReference>
<reference evidence="11" key="4">
    <citation type="journal article" date="2015" name="G3 (Bethesda)">
        <title>Genome sequences of three phytopathogenic species of the Magnaporthaceae family of fungi.</title>
        <authorList>
            <person name="Okagaki L.H."/>
            <person name="Nunes C.C."/>
            <person name="Sailsbery J."/>
            <person name="Clay B."/>
            <person name="Brown D."/>
            <person name="John T."/>
            <person name="Oh Y."/>
            <person name="Young N."/>
            <person name="Fitzgerald M."/>
            <person name="Haas B.J."/>
            <person name="Zeng Q."/>
            <person name="Young S."/>
            <person name="Adiconis X."/>
            <person name="Fan L."/>
            <person name="Levin J.Z."/>
            <person name="Mitchell T.K."/>
            <person name="Okubara P.A."/>
            <person name="Farman M.L."/>
            <person name="Kohn L.M."/>
            <person name="Birren B."/>
            <person name="Ma L.-J."/>
            <person name="Dean R.A."/>
        </authorList>
    </citation>
    <scope>NUCLEOTIDE SEQUENCE</scope>
    <source>
        <strain evidence="11">ATCC 64411 / 73-15</strain>
    </source>
</reference>
<dbReference type="OrthoDB" id="344220at2759"/>
<evidence type="ECO:0000256" key="4">
    <source>
        <dbReference type="ARBA" id="ARBA00023015"/>
    </source>
</evidence>
<dbReference type="InterPro" id="IPR038566">
    <property type="entry name" value="Mediator_Med6_sf"/>
</dbReference>
<proteinExistence type="inferred from homology"/>
<keyword evidence="4 8" id="KW-0805">Transcription regulation</keyword>
<feature type="compositionally biased region" description="Low complexity" evidence="9">
    <location>
        <begin position="154"/>
        <end position="174"/>
    </location>
</feature>
<name>A0A0C4EG88_MAGP6</name>
<dbReference type="eggNOG" id="KOG3169">
    <property type="taxonomic scope" value="Eukaryota"/>
</dbReference>
<dbReference type="EMBL" id="GL877005">
    <property type="protein sequence ID" value="KLU92861.1"/>
    <property type="molecule type" value="Genomic_DNA"/>
</dbReference>
<evidence type="ECO:0000256" key="3">
    <source>
        <dbReference type="ARBA" id="ARBA00020634"/>
    </source>
</evidence>
<evidence type="ECO:0000313" key="12">
    <source>
        <dbReference type="Proteomes" id="UP000011715"/>
    </source>
</evidence>
<dbReference type="GO" id="GO:0003712">
    <property type="term" value="F:transcription coregulator activity"/>
    <property type="evidence" value="ECO:0007669"/>
    <property type="project" value="InterPro"/>
</dbReference>
<comment type="function">
    <text evidence="8">Component of the Mediator complex, a coactivator involved in the regulated transcription of nearly all RNA polymerase II-dependent genes. Mediator functions as a bridge to convey information from gene-specific regulatory proteins to the basal RNA polymerase II transcription machinery. Mediator is recruited to promoters by direct interactions with regulatory proteins and serves as a scaffold for the assembly of a functional preinitiation complex with RNA polymerase II and the general transcription factors.</text>
</comment>
<organism evidence="11 12">
    <name type="scientific">Magnaporthiopsis poae (strain ATCC 64411 / 73-15)</name>
    <name type="common">Kentucky bluegrass fungus</name>
    <name type="synonym">Magnaporthe poae</name>
    <dbReference type="NCBI Taxonomy" id="644358"/>
    <lineage>
        <taxon>Eukaryota</taxon>
        <taxon>Fungi</taxon>
        <taxon>Dikarya</taxon>
        <taxon>Ascomycota</taxon>
        <taxon>Pezizomycotina</taxon>
        <taxon>Sordariomycetes</taxon>
        <taxon>Sordariomycetidae</taxon>
        <taxon>Magnaporthales</taxon>
        <taxon>Magnaporthaceae</taxon>
        <taxon>Magnaporthiopsis</taxon>
    </lineage>
</organism>
<accession>A0A0C4EG88</accession>
<evidence type="ECO:0000313" key="10">
    <source>
        <dbReference type="EMBL" id="KLU92861.1"/>
    </source>
</evidence>
<dbReference type="GO" id="GO:0006357">
    <property type="term" value="P:regulation of transcription by RNA polymerase II"/>
    <property type="evidence" value="ECO:0007669"/>
    <property type="project" value="InterPro"/>
</dbReference>
<feature type="region of interest" description="Disordered" evidence="9">
    <location>
        <begin position="154"/>
        <end position="191"/>
    </location>
</feature>
<gene>
    <name evidence="8" type="primary">MED6</name>
    <name evidence="10" type="ORF">MAPG_11814</name>
</gene>
<dbReference type="PANTHER" id="PTHR13104">
    <property type="entry name" value="MED-6-RELATED"/>
    <property type="match status" value="1"/>
</dbReference>
<reference evidence="12" key="2">
    <citation type="submission" date="2010-05" db="EMBL/GenBank/DDBJ databases">
        <title>The genome sequence of Magnaporthe poae strain ATCC 64411.</title>
        <authorList>
            <person name="Ma L.-J."/>
            <person name="Dead R."/>
            <person name="Young S."/>
            <person name="Zeng Q."/>
            <person name="Koehrsen M."/>
            <person name="Alvarado L."/>
            <person name="Berlin A."/>
            <person name="Chapman S.B."/>
            <person name="Chen Z."/>
            <person name="Freedman E."/>
            <person name="Gellesch M."/>
            <person name="Goldberg J."/>
            <person name="Griggs A."/>
            <person name="Gujja S."/>
            <person name="Heilman E.R."/>
            <person name="Heiman D."/>
            <person name="Hepburn T."/>
            <person name="Howarth C."/>
            <person name="Jen D."/>
            <person name="Larson L."/>
            <person name="Mehta T."/>
            <person name="Neiman D."/>
            <person name="Pearson M."/>
            <person name="Roberts A."/>
            <person name="Saif S."/>
            <person name="Shea T."/>
            <person name="Shenoy N."/>
            <person name="Sisk P."/>
            <person name="Stolte C."/>
            <person name="Sykes S."/>
            <person name="Walk T."/>
            <person name="White J."/>
            <person name="Yandava C."/>
            <person name="Haas B."/>
            <person name="Nusbaum C."/>
            <person name="Birren B."/>
        </authorList>
    </citation>
    <scope>NUCLEOTIDE SEQUENCE [LARGE SCALE GENOMIC DNA]</scope>
    <source>
        <strain evidence="12">ATCC 64411 / 73-15</strain>
    </source>
</reference>
<dbReference type="Proteomes" id="UP000011715">
    <property type="component" value="Unassembled WGS sequence"/>
</dbReference>
<reference evidence="10" key="3">
    <citation type="submission" date="2011-03" db="EMBL/GenBank/DDBJ databases">
        <title>Annotation of Magnaporthe poae ATCC 64411.</title>
        <authorList>
            <person name="Ma L.-J."/>
            <person name="Dead R."/>
            <person name="Young S.K."/>
            <person name="Zeng Q."/>
            <person name="Gargeya S."/>
            <person name="Fitzgerald M."/>
            <person name="Haas B."/>
            <person name="Abouelleil A."/>
            <person name="Alvarado L."/>
            <person name="Arachchi H.M."/>
            <person name="Berlin A."/>
            <person name="Brown A."/>
            <person name="Chapman S.B."/>
            <person name="Chen Z."/>
            <person name="Dunbar C."/>
            <person name="Freedman E."/>
            <person name="Gearin G."/>
            <person name="Gellesch M."/>
            <person name="Goldberg J."/>
            <person name="Griggs A."/>
            <person name="Gujja S."/>
            <person name="Heiman D."/>
            <person name="Howarth C."/>
            <person name="Larson L."/>
            <person name="Lui A."/>
            <person name="MacDonald P.J.P."/>
            <person name="Mehta T."/>
            <person name="Montmayeur A."/>
            <person name="Murphy C."/>
            <person name="Neiman D."/>
            <person name="Pearson M."/>
            <person name="Priest M."/>
            <person name="Roberts A."/>
            <person name="Saif S."/>
            <person name="Shea T."/>
            <person name="Shenoy N."/>
            <person name="Sisk P."/>
            <person name="Stolte C."/>
            <person name="Sykes S."/>
            <person name="Yandava C."/>
            <person name="Wortman J."/>
            <person name="Nusbaum C."/>
            <person name="Birren B."/>
        </authorList>
    </citation>
    <scope>NUCLEOTIDE SEQUENCE</scope>
    <source>
        <strain evidence="10">ATCC 64411</strain>
    </source>
</reference>
<dbReference type="InterPro" id="IPR007018">
    <property type="entry name" value="Mediator_Med6"/>
</dbReference>
<evidence type="ECO:0000256" key="7">
    <source>
        <dbReference type="ARBA" id="ARBA00031259"/>
    </source>
</evidence>
<feature type="region of interest" description="Disordered" evidence="9">
    <location>
        <begin position="206"/>
        <end position="255"/>
    </location>
</feature>
<comment type="similarity">
    <text evidence="2 8">Belongs to the Mediator complex subunit 6 family.</text>
</comment>
<dbReference type="EMBL" id="ADBL01002932">
    <property type="status" value="NOT_ANNOTATED_CDS"/>
    <property type="molecule type" value="Genomic_DNA"/>
</dbReference>
<protein>
    <recommendedName>
        <fullName evidence="3 8">Mediator of RNA polymerase II transcription subunit 6</fullName>
    </recommendedName>
    <alternativeName>
        <fullName evidence="7 8">Mediator complex subunit 6</fullName>
    </alternativeName>
</protein>
<keyword evidence="8" id="KW-0010">Activator</keyword>
<evidence type="ECO:0000313" key="11">
    <source>
        <dbReference type="EnsemblFungi" id="MAPG_11814T0"/>
    </source>
</evidence>
<evidence type="ECO:0000256" key="9">
    <source>
        <dbReference type="SAM" id="MobiDB-lite"/>
    </source>
</evidence>
<keyword evidence="6 8" id="KW-0539">Nucleus</keyword>